<reference evidence="2" key="1">
    <citation type="submission" date="2022-08" db="EMBL/GenBank/DDBJ databases">
        <authorList>
            <consortium name="DOE Joint Genome Institute"/>
            <person name="Min B."/>
            <person name="Riley R."/>
            <person name="Sierra-Patev S."/>
            <person name="Naranjo-Ortiz M."/>
            <person name="Looney B."/>
            <person name="Konkel Z."/>
            <person name="Slot J.C."/>
            <person name="Sakamoto Y."/>
            <person name="Steenwyk J.L."/>
            <person name="Rokas A."/>
            <person name="Carro J."/>
            <person name="Camarero S."/>
            <person name="Ferreira P."/>
            <person name="Molpeceres G."/>
            <person name="Ruiz-Duenas F.J."/>
            <person name="Serrano A."/>
            <person name="Henrissat B."/>
            <person name="Drula E."/>
            <person name="Hughes K.W."/>
            <person name="Mata J.L."/>
            <person name="Ishikawa N.K."/>
            <person name="Vargas-Isla R."/>
            <person name="Ushijima S."/>
            <person name="Smith C.A."/>
            <person name="Ahrendt S."/>
            <person name="Andreopoulos W."/>
            <person name="He G."/>
            <person name="Labutti K."/>
            <person name="Lipzen A."/>
            <person name="Ng V."/>
            <person name="Sandor L."/>
            <person name="Barry K."/>
            <person name="Martinez A.T."/>
            <person name="Xiao Y."/>
            <person name="Gibbons J.G."/>
            <person name="Terashima K."/>
            <person name="Hibbett D.S."/>
            <person name="Grigoriev I.V."/>
        </authorList>
    </citation>
    <scope>NUCLEOTIDE SEQUENCE</scope>
    <source>
        <strain evidence="2">TFB9207</strain>
    </source>
</reference>
<evidence type="ECO:0000313" key="2">
    <source>
        <dbReference type="EMBL" id="KAJ3832231.1"/>
    </source>
</evidence>
<dbReference type="EMBL" id="MU807032">
    <property type="protein sequence ID" value="KAJ3832231.1"/>
    <property type="molecule type" value="Genomic_DNA"/>
</dbReference>
<feature type="compositionally biased region" description="Acidic residues" evidence="1">
    <location>
        <begin position="66"/>
        <end position="79"/>
    </location>
</feature>
<dbReference type="AlphaFoldDB" id="A0AA38U4T6"/>
<feature type="region of interest" description="Disordered" evidence="1">
    <location>
        <begin position="55"/>
        <end position="99"/>
    </location>
</feature>
<feature type="compositionally biased region" description="Acidic residues" evidence="1">
    <location>
        <begin position="281"/>
        <end position="291"/>
    </location>
</feature>
<accession>A0AA38U4T6</accession>
<feature type="region of interest" description="Disordered" evidence="1">
    <location>
        <begin position="269"/>
        <end position="307"/>
    </location>
</feature>
<evidence type="ECO:0000256" key="1">
    <source>
        <dbReference type="SAM" id="MobiDB-lite"/>
    </source>
</evidence>
<comment type="caution">
    <text evidence="2">The sequence shown here is derived from an EMBL/GenBank/DDBJ whole genome shotgun (WGS) entry which is preliminary data.</text>
</comment>
<protein>
    <submittedName>
        <fullName evidence="2">Uncharacterized protein</fullName>
    </submittedName>
</protein>
<dbReference type="Proteomes" id="UP001163846">
    <property type="component" value="Unassembled WGS sequence"/>
</dbReference>
<feature type="compositionally biased region" description="Pro residues" evidence="1">
    <location>
        <begin position="80"/>
        <end position="90"/>
    </location>
</feature>
<gene>
    <name evidence="2" type="ORF">F5878DRAFT_20133</name>
</gene>
<sequence>MMASQPHSARFFVNTRWRPDPSPVATEISTSPANDRLASYDVKILWALLSTYERPPPRIRKMPSETDSESDDESLDESPEMPPGIPPFPHSVPVWQPSQVPTSIPLTREVKEAVSENASSSDAPDVQPCPVTPSPPAWVPFTEPNPLELLIQLKQAKEVGESVHEVMHELQNKYYPLLPLPHMQSPRDALASVEQSYATMRDKLESLSEALDSGVFDGLDDEKLADHPILQGRETQSVPFEEVPTTRSWLPGFWNHAKSVAWNHVKSVAWSSGKRKRTEHEGEEEEEEESEACQGLNVGSRKKMRRV</sequence>
<feature type="region of interest" description="Disordered" evidence="1">
    <location>
        <begin position="1"/>
        <end position="33"/>
    </location>
</feature>
<evidence type="ECO:0000313" key="3">
    <source>
        <dbReference type="Proteomes" id="UP001163846"/>
    </source>
</evidence>
<proteinExistence type="predicted"/>
<name>A0AA38U4T6_9AGAR</name>
<keyword evidence="3" id="KW-1185">Reference proteome</keyword>
<organism evidence="2 3">
    <name type="scientific">Lentinula raphanica</name>
    <dbReference type="NCBI Taxonomy" id="153919"/>
    <lineage>
        <taxon>Eukaryota</taxon>
        <taxon>Fungi</taxon>
        <taxon>Dikarya</taxon>
        <taxon>Basidiomycota</taxon>
        <taxon>Agaricomycotina</taxon>
        <taxon>Agaricomycetes</taxon>
        <taxon>Agaricomycetidae</taxon>
        <taxon>Agaricales</taxon>
        <taxon>Marasmiineae</taxon>
        <taxon>Omphalotaceae</taxon>
        <taxon>Lentinula</taxon>
    </lineage>
</organism>